<dbReference type="InterPro" id="IPR013783">
    <property type="entry name" value="Ig-like_fold"/>
</dbReference>
<proteinExistence type="predicted"/>
<dbReference type="EMBL" id="CATQJA010002703">
    <property type="protein sequence ID" value="CAJ0585278.1"/>
    <property type="molecule type" value="Genomic_DNA"/>
</dbReference>
<dbReference type="PANTHER" id="PTHR22947">
    <property type="entry name" value="MAJOR SPERM PROTEIN"/>
    <property type="match status" value="1"/>
</dbReference>
<sequence length="315" mass="34032">MYLFWLIFILAKALLLTFTIPGCSQKKSKTSPNGTVEKSGHPSSSSQTSTEPSNKAMKSSNKESGSQRAKGTNPPPPEKPIPPTAKEPHKSGKGDSKDPDSTLKGAKTAEEDVIEAADRARTDKATGKLMAELAQQRSGSKMKSKEPKLYTADGTTGDDQNIEEKQTQTDGKNSVKADETGKKTVPIKAYDGDLEIAPKFLRWEKKVCTQTLTIYNKKGAAKHVVKLKCSDNVNFKVTPVHMVIDAGAHIDVSVTPREPCVKANKLVVEEIDLEPTDVRPKGSAEIAEVFKKDRSKVRCAVVPLLGSDDSGKGAE</sequence>
<keyword evidence="5" id="KW-1185">Reference proteome</keyword>
<feature type="domain" description="MSP" evidence="3">
    <location>
        <begin position="196"/>
        <end position="273"/>
    </location>
</feature>
<keyword evidence="2" id="KW-0732">Signal</keyword>
<dbReference type="Proteomes" id="UP001177023">
    <property type="component" value="Unassembled WGS sequence"/>
</dbReference>
<dbReference type="SUPFAM" id="SSF49354">
    <property type="entry name" value="PapD-like"/>
    <property type="match status" value="1"/>
</dbReference>
<reference evidence="4" key="1">
    <citation type="submission" date="2023-06" db="EMBL/GenBank/DDBJ databases">
        <authorList>
            <person name="Delattre M."/>
        </authorList>
    </citation>
    <scope>NUCLEOTIDE SEQUENCE</scope>
    <source>
        <strain evidence="4">AF72</strain>
    </source>
</reference>
<name>A0AA36DCK4_9BILA</name>
<feature type="compositionally biased region" description="Polar residues" evidence="1">
    <location>
        <begin position="56"/>
        <end position="70"/>
    </location>
</feature>
<dbReference type="InterPro" id="IPR051774">
    <property type="entry name" value="Sperm-specific_class_P"/>
</dbReference>
<evidence type="ECO:0000256" key="1">
    <source>
        <dbReference type="SAM" id="MobiDB-lite"/>
    </source>
</evidence>
<feature type="compositionally biased region" description="Basic and acidic residues" evidence="1">
    <location>
        <begin position="86"/>
        <end position="101"/>
    </location>
</feature>
<dbReference type="InterPro" id="IPR008962">
    <property type="entry name" value="PapD-like_sf"/>
</dbReference>
<evidence type="ECO:0000313" key="5">
    <source>
        <dbReference type="Proteomes" id="UP001177023"/>
    </source>
</evidence>
<dbReference type="Pfam" id="PF00635">
    <property type="entry name" value="Motile_Sperm"/>
    <property type="match status" value="1"/>
</dbReference>
<comment type="caution">
    <text evidence="4">The sequence shown here is derived from an EMBL/GenBank/DDBJ whole genome shotgun (WGS) entry which is preliminary data.</text>
</comment>
<accession>A0AA36DCK4</accession>
<feature type="region of interest" description="Disordered" evidence="1">
    <location>
        <begin position="134"/>
        <end position="180"/>
    </location>
</feature>
<organism evidence="4 5">
    <name type="scientific">Mesorhabditis spiculigera</name>
    <dbReference type="NCBI Taxonomy" id="96644"/>
    <lineage>
        <taxon>Eukaryota</taxon>
        <taxon>Metazoa</taxon>
        <taxon>Ecdysozoa</taxon>
        <taxon>Nematoda</taxon>
        <taxon>Chromadorea</taxon>
        <taxon>Rhabditida</taxon>
        <taxon>Rhabditina</taxon>
        <taxon>Rhabditomorpha</taxon>
        <taxon>Rhabditoidea</taxon>
        <taxon>Rhabditidae</taxon>
        <taxon>Mesorhabditinae</taxon>
        <taxon>Mesorhabditis</taxon>
    </lineage>
</organism>
<feature type="non-terminal residue" evidence="4">
    <location>
        <position position="315"/>
    </location>
</feature>
<dbReference type="AlphaFoldDB" id="A0AA36DCK4"/>
<gene>
    <name evidence="4" type="ORF">MSPICULIGERA_LOCUS23305</name>
</gene>
<feature type="signal peptide" evidence="2">
    <location>
        <begin position="1"/>
        <end position="25"/>
    </location>
</feature>
<feature type="compositionally biased region" description="Pro residues" evidence="1">
    <location>
        <begin position="73"/>
        <end position="85"/>
    </location>
</feature>
<dbReference type="PANTHER" id="PTHR22947:SF12">
    <property type="entry name" value="MAJOR SPERM PROTEIN"/>
    <property type="match status" value="1"/>
</dbReference>
<feature type="chain" id="PRO_5041252010" description="MSP domain-containing protein" evidence="2">
    <location>
        <begin position="26"/>
        <end position="315"/>
    </location>
</feature>
<dbReference type="Gene3D" id="2.60.40.10">
    <property type="entry name" value="Immunoglobulins"/>
    <property type="match status" value="1"/>
</dbReference>
<evidence type="ECO:0000259" key="3">
    <source>
        <dbReference type="Pfam" id="PF00635"/>
    </source>
</evidence>
<feature type="region of interest" description="Disordered" evidence="1">
    <location>
        <begin position="23"/>
        <end position="113"/>
    </location>
</feature>
<evidence type="ECO:0000256" key="2">
    <source>
        <dbReference type="SAM" id="SignalP"/>
    </source>
</evidence>
<evidence type="ECO:0000313" key="4">
    <source>
        <dbReference type="EMBL" id="CAJ0585278.1"/>
    </source>
</evidence>
<feature type="compositionally biased region" description="Low complexity" evidence="1">
    <location>
        <begin position="41"/>
        <end position="53"/>
    </location>
</feature>
<protein>
    <recommendedName>
        <fullName evidence="3">MSP domain-containing protein</fullName>
    </recommendedName>
</protein>
<feature type="compositionally biased region" description="Basic and acidic residues" evidence="1">
    <location>
        <begin position="162"/>
        <end position="180"/>
    </location>
</feature>
<dbReference type="InterPro" id="IPR000535">
    <property type="entry name" value="MSP_dom"/>
</dbReference>